<gene>
    <name evidence="1" type="ORF">RCIP0102_00204</name>
</gene>
<dbReference type="EMBL" id="OR532896">
    <property type="protein sequence ID" value="WPJ56314.1"/>
    <property type="molecule type" value="Genomic_DNA"/>
</dbReference>
<organism evidence="1 2">
    <name type="scientific">Klebsiella phage RCIP0102</name>
    <dbReference type="NCBI Taxonomy" id="3094270"/>
    <lineage>
        <taxon>Viruses</taxon>
    </lineage>
</organism>
<evidence type="ECO:0000313" key="2">
    <source>
        <dbReference type="Proteomes" id="UP001434466"/>
    </source>
</evidence>
<name>A0AAX4H0F5_9VIRU</name>
<accession>A0AAX4H0F5</accession>
<evidence type="ECO:0000313" key="1">
    <source>
        <dbReference type="EMBL" id="WPJ56314.1"/>
    </source>
</evidence>
<sequence>MLVLSMLFIWMGVAASIQSDRREELQNRLDSDCKVLAQGKDFIANTNGCYIKHE</sequence>
<protein>
    <submittedName>
        <fullName evidence="1">Uncharacterized protein</fullName>
    </submittedName>
</protein>
<reference evidence="1" key="1">
    <citation type="submission" date="2023-09" db="EMBL/GenBank/DDBJ databases">
        <authorList>
            <person name="Feng J."/>
        </authorList>
    </citation>
    <scope>NUCLEOTIDE SEQUENCE</scope>
</reference>
<dbReference type="Proteomes" id="UP001434466">
    <property type="component" value="Segment"/>
</dbReference>
<proteinExistence type="predicted"/>